<gene>
    <name evidence="1" type="ORF">VPARA_04980</name>
</gene>
<accession>A0A0H2M7S4</accession>
<dbReference type="EMBL" id="JZWI01000003">
    <property type="protein sequence ID" value="KLN58383.1"/>
    <property type="molecule type" value="Genomic_DNA"/>
</dbReference>
<comment type="caution">
    <text evidence="1">The sequence shown here is derived from an EMBL/GenBank/DDBJ whole genome shotgun (WGS) entry which is preliminary data.</text>
</comment>
<sequence>MLLSVFQRRKPEVQPLFAPHTLTMSETVQWLASKCLIDPMPYVQRHVRGDRGDLDEAEHDDDQFSQDQYVPRSSYFQITPHLCLVVTTRVDQERFTTVVRLREERAAS</sequence>
<organism evidence="1 2">
    <name type="scientific">Variovorax paradoxus</name>
    <dbReference type="NCBI Taxonomy" id="34073"/>
    <lineage>
        <taxon>Bacteria</taxon>
        <taxon>Pseudomonadati</taxon>
        <taxon>Pseudomonadota</taxon>
        <taxon>Betaproteobacteria</taxon>
        <taxon>Burkholderiales</taxon>
        <taxon>Comamonadaceae</taxon>
        <taxon>Variovorax</taxon>
    </lineage>
</organism>
<proteinExistence type="predicted"/>
<name>A0A0H2M7S4_VARPD</name>
<dbReference type="PATRIC" id="fig|34073.19.peg.498"/>
<keyword evidence="2" id="KW-1185">Reference proteome</keyword>
<evidence type="ECO:0000313" key="2">
    <source>
        <dbReference type="Proteomes" id="UP000035170"/>
    </source>
</evidence>
<evidence type="ECO:0000313" key="1">
    <source>
        <dbReference type="EMBL" id="KLN58383.1"/>
    </source>
</evidence>
<protein>
    <submittedName>
        <fullName evidence="1">Uncharacterized protein</fullName>
    </submittedName>
</protein>
<reference evidence="1 2" key="1">
    <citation type="submission" date="2015-03" db="EMBL/GenBank/DDBJ databases">
        <title>Genome sequence of Variovorax paradoxus TBEA6.</title>
        <authorList>
            <person name="Poehlein A."/>
            <person name="Schuldes J."/>
            <person name="Wuebbeler J.H."/>
            <person name="Hiessl S."/>
            <person name="Steinbuechel A."/>
            <person name="Daniel R."/>
        </authorList>
    </citation>
    <scope>NUCLEOTIDE SEQUENCE [LARGE SCALE GENOMIC DNA]</scope>
    <source>
        <strain evidence="1 2">TBEA6</strain>
    </source>
</reference>
<dbReference type="Proteomes" id="UP000035170">
    <property type="component" value="Unassembled WGS sequence"/>
</dbReference>
<dbReference type="AlphaFoldDB" id="A0A0H2M7S4"/>
<dbReference type="RefSeq" id="WP_047783144.1">
    <property type="nucleotide sequence ID" value="NZ_JZWI01000003.1"/>
</dbReference>